<dbReference type="Proteomes" id="UP000314294">
    <property type="component" value="Unassembled WGS sequence"/>
</dbReference>
<feature type="compositionally biased region" description="Polar residues" evidence="1">
    <location>
        <begin position="156"/>
        <end position="165"/>
    </location>
</feature>
<evidence type="ECO:0000313" key="2">
    <source>
        <dbReference type="EMBL" id="TNN79467.1"/>
    </source>
</evidence>
<evidence type="ECO:0000313" key="3">
    <source>
        <dbReference type="Proteomes" id="UP000314294"/>
    </source>
</evidence>
<dbReference type="EMBL" id="SRLO01000064">
    <property type="protein sequence ID" value="TNN79467.1"/>
    <property type="molecule type" value="Genomic_DNA"/>
</dbReference>
<name>A0A4Z2INU8_9TELE</name>
<feature type="region of interest" description="Disordered" evidence="1">
    <location>
        <begin position="1"/>
        <end position="21"/>
    </location>
</feature>
<dbReference type="AlphaFoldDB" id="A0A4Z2INU8"/>
<gene>
    <name evidence="2" type="ORF">EYF80_010281</name>
</gene>
<sequence length="314" mass="33876">MSLCGSDPARPSRLIPPPRSATTAVCERWPPETRERERAGVLRVKGAFGGRPASGGRAPLVEDRGGALRAPGLDDLLLGPARLVRLRLALAHVDHHAGARCVLSAVEAVEAAARSGVFWRRRRDVHQPDAKLSSRPLKTCTLLDCIKVAMEKRSDGWQTGGNWSRRSPPPSGVAKNRAAGGGRRAASCCCRGELTEGVAHGSSDSGHRAARRRTQRASWFPVLPWSRQDTSKPINGQQGEGHIVHGALTRSQLGDGTQQVVVDAGRGVVALAPAHRRRGRRRDQKLFAGLRRGQVGLVDVLVAILDLKRGEDKR</sequence>
<protein>
    <submittedName>
        <fullName evidence="2">Uncharacterized protein</fullName>
    </submittedName>
</protein>
<proteinExistence type="predicted"/>
<feature type="region of interest" description="Disordered" evidence="1">
    <location>
        <begin position="156"/>
        <end position="179"/>
    </location>
</feature>
<reference evidence="2 3" key="1">
    <citation type="submission" date="2019-03" db="EMBL/GenBank/DDBJ databases">
        <title>First draft genome of Liparis tanakae, snailfish: a comprehensive survey of snailfish specific genes.</title>
        <authorList>
            <person name="Kim W."/>
            <person name="Song I."/>
            <person name="Jeong J.-H."/>
            <person name="Kim D."/>
            <person name="Kim S."/>
            <person name="Ryu S."/>
            <person name="Song J.Y."/>
            <person name="Lee S.K."/>
        </authorList>
    </citation>
    <scope>NUCLEOTIDE SEQUENCE [LARGE SCALE GENOMIC DNA]</scope>
    <source>
        <tissue evidence="2">Muscle</tissue>
    </source>
</reference>
<evidence type="ECO:0000256" key="1">
    <source>
        <dbReference type="SAM" id="MobiDB-lite"/>
    </source>
</evidence>
<accession>A0A4Z2INU8</accession>
<organism evidence="2 3">
    <name type="scientific">Liparis tanakae</name>
    <name type="common">Tanaka's snailfish</name>
    <dbReference type="NCBI Taxonomy" id="230148"/>
    <lineage>
        <taxon>Eukaryota</taxon>
        <taxon>Metazoa</taxon>
        <taxon>Chordata</taxon>
        <taxon>Craniata</taxon>
        <taxon>Vertebrata</taxon>
        <taxon>Euteleostomi</taxon>
        <taxon>Actinopterygii</taxon>
        <taxon>Neopterygii</taxon>
        <taxon>Teleostei</taxon>
        <taxon>Neoteleostei</taxon>
        <taxon>Acanthomorphata</taxon>
        <taxon>Eupercaria</taxon>
        <taxon>Perciformes</taxon>
        <taxon>Cottioidei</taxon>
        <taxon>Cottales</taxon>
        <taxon>Liparidae</taxon>
        <taxon>Liparis</taxon>
    </lineage>
</organism>
<comment type="caution">
    <text evidence="2">The sequence shown here is derived from an EMBL/GenBank/DDBJ whole genome shotgun (WGS) entry which is preliminary data.</text>
</comment>
<keyword evidence="3" id="KW-1185">Reference proteome</keyword>